<name>A0A9X4EWG6_9VIBR</name>
<organism evidence="3 4">
    <name type="scientific">Vibrio aestuarianus</name>
    <dbReference type="NCBI Taxonomy" id="28171"/>
    <lineage>
        <taxon>Bacteria</taxon>
        <taxon>Pseudomonadati</taxon>
        <taxon>Pseudomonadota</taxon>
        <taxon>Gammaproteobacteria</taxon>
        <taxon>Vibrionales</taxon>
        <taxon>Vibrionaceae</taxon>
        <taxon>Vibrio</taxon>
    </lineage>
</organism>
<proteinExistence type="predicted"/>
<feature type="transmembrane region" description="Helical" evidence="1">
    <location>
        <begin position="294"/>
        <end position="315"/>
    </location>
</feature>
<reference evidence="3" key="1">
    <citation type="submission" date="2022-02" db="EMBL/GenBank/DDBJ databases">
        <title>Emergence and expansion in Europe of a Vibrio aestuarianus clonal complex pathogenic for oysters.</title>
        <authorList>
            <person name="Mesnil A."/>
            <person name="Travers M.-A."/>
        </authorList>
    </citation>
    <scope>NUCLEOTIDE SEQUENCE</scope>
    <source>
        <strain evidence="3">19_064_11T1</strain>
    </source>
</reference>
<dbReference type="Proteomes" id="UP001140979">
    <property type="component" value="Unassembled WGS sequence"/>
</dbReference>
<feature type="transmembrane region" description="Helical" evidence="1">
    <location>
        <begin position="200"/>
        <end position="218"/>
    </location>
</feature>
<evidence type="ECO:0000313" key="3">
    <source>
        <dbReference type="EMBL" id="MDE1242751.1"/>
    </source>
</evidence>
<feature type="transmembrane region" description="Helical" evidence="1">
    <location>
        <begin position="12"/>
        <end position="28"/>
    </location>
</feature>
<evidence type="ECO:0000259" key="2">
    <source>
        <dbReference type="Pfam" id="PF01757"/>
    </source>
</evidence>
<keyword evidence="1" id="KW-0472">Membrane</keyword>
<dbReference type="InterPro" id="IPR052734">
    <property type="entry name" value="Nod_factor_acetyltransferase"/>
</dbReference>
<keyword evidence="3" id="KW-0808">Transferase</keyword>
<keyword evidence="3" id="KW-0012">Acyltransferase</keyword>
<feature type="transmembrane region" description="Helical" evidence="1">
    <location>
        <begin position="230"/>
        <end position="248"/>
    </location>
</feature>
<feature type="transmembrane region" description="Helical" evidence="1">
    <location>
        <begin position="140"/>
        <end position="156"/>
    </location>
</feature>
<dbReference type="GO" id="GO:0016747">
    <property type="term" value="F:acyltransferase activity, transferring groups other than amino-acyl groups"/>
    <property type="evidence" value="ECO:0007669"/>
    <property type="project" value="InterPro"/>
</dbReference>
<feature type="transmembrane region" description="Helical" evidence="1">
    <location>
        <begin position="34"/>
        <end position="53"/>
    </location>
</feature>
<gene>
    <name evidence="3" type="ORF">L9W94_11445</name>
</gene>
<sequence length="333" mass="38189">MVIRDFKIDNAKGIGILLVVFGHCLWVSEDILTLIYSFHMPLFFMISGFLSINSLTTYKKILSRLFLPFIFFYLVSYLSWLPLNLFGNGGASQVDWYLPLKELLLLQRDKLQINGVLWFFPALIVVSVVDCCFKDKRYDWLGVAIFLLLTLIISIYDLDEVSLYWCLDVSVVSGLYFFIGRVIKRKNVLDASIFIGSSKYTLLIVASLFFIFLSMLNSKVDIRSLIFGEHLSLFLINALLGSLITYLISCIIGNSKTLQFLSIASITIFPLHLIVLRFLHAFEKVFFRNSSFEFFLPLINTLVAILICSVIHVFLNKYFGFLLGRGYGKRVTK</sequence>
<dbReference type="InterPro" id="IPR002656">
    <property type="entry name" value="Acyl_transf_3_dom"/>
</dbReference>
<dbReference type="PANTHER" id="PTHR37312:SF1">
    <property type="entry name" value="MEMBRANE-BOUND ACYLTRANSFERASE YKRP-RELATED"/>
    <property type="match status" value="1"/>
</dbReference>
<feature type="transmembrane region" description="Helical" evidence="1">
    <location>
        <begin position="65"/>
        <end position="83"/>
    </location>
</feature>
<feature type="transmembrane region" description="Helical" evidence="1">
    <location>
        <begin position="260"/>
        <end position="282"/>
    </location>
</feature>
<protein>
    <submittedName>
        <fullName evidence="3">Acyltransferase family protein</fullName>
    </submittedName>
</protein>
<evidence type="ECO:0000256" key="1">
    <source>
        <dbReference type="SAM" id="Phobius"/>
    </source>
</evidence>
<feature type="transmembrane region" description="Helical" evidence="1">
    <location>
        <begin position="115"/>
        <end position="133"/>
    </location>
</feature>
<feature type="domain" description="Acyltransferase 3" evidence="2">
    <location>
        <begin position="7"/>
        <end position="311"/>
    </location>
</feature>
<keyword evidence="1" id="KW-1133">Transmembrane helix</keyword>
<keyword evidence="1" id="KW-0812">Transmembrane</keyword>
<evidence type="ECO:0000313" key="4">
    <source>
        <dbReference type="Proteomes" id="UP001140979"/>
    </source>
</evidence>
<comment type="caution">
    <text evidence="3">The sequence shown here is derived from an EMBL/GenBank/DDBJ whole genome shotgun (WGS) entry which is preliminary data.</text>
</comment>
<dbReference type="Pfam" id="PF01757">
    <property type="entry name" value="Acyl_transf_3"/>
    <property type="match status" value="1"/>
</dbReference>
<dbReference type="AlphaFoldDB" id="A0A9X4EWG6"/>
<dbReference type="PANTHER" id="PTHR37312">
    <property type="entry name" value="MEMBRANE-BOUND ACYLTRANSFERASE YKRP-RELATED"/>
    <property type="match status" value="1"/>
</dbReference>
<dbReference type="EMBL" id="JAKNBA010000018">
    <property type="protein sequence ID" value="MDE1242751.1"/>
    <property type="molecule type" value="Genomic_DNA"/>
</dbReference>
<feature type="transmembrane region" description="Helical" evidence="1">
    <location>
        <begin position="162"/>
        <end position="179"/>
    </location>
</feature>
<accession>A0A9X4EWG6</accession>